<accession>A0A7C8KRF4</accession>
<feature type="domain" description="HTH marR-type" evidence="4">
    <location>
        <begin position="1"/>
        <end position="117"/>
    </location>
</feature>
<sequence length="122" mass="14193">MKELNDCLKSFDLYSSQWTILYTLHQKGKMTQTEVWQYLKVEAPTTTRTLVRMEKSGWITRKTGKDKRERVVDLTETAKKKFPQILAAIKVAESSFLSNLSEEELHTLEKLLGKLTIERDEA</sequence>
<evidence type="ECO:0000313" key="5">
    <source>
        <dbReference type="EMBL" id="KAB8131833.1"/>
    </source>
</evidence>
<proteinExistence type="predicted"/>
<organism evidence="5 6">
    <name type="scientific">Gracilibacillus oryzae</name>
    <dbReference type="NCBI Taxonomy" id="1672701"/>
    <lineage>
        <taxon>Bacteria</taxon>
        <taxon>Bacillati</taxon>
        <taxon>Bacillota</taxon>
        <taxon>Bacilli</taxon>
        <taxon>Bacillales</taxon>
        <taxon>Bacillaceae</taxon>
        <taxon>Gracilibacillus</taxon>
    </lineage>
</organism>
<dbReference type="AlphaFoldDB" id="A0A7C8KRF4"/>
<keyword evidence="3" id="KW-0804">Transcription</keyword>
<name>A0A7C8KRF4_9BACI</name>
<dbReference type="InterPro" id="IPR000835">
    <property type="entry name" value="HTH_MarR-typ"/>
</dbReference>
<dbReference type="SMART" id="SM00347">
    <property type="entry name" value="HTH_MARR"/>
    <property type="match status" value="1"/>
</dbReference>
<reference evidence="5 6" key="1">
    <citation type="submission" date="2019-10" db="EMBL/GenBank/DDBJ databases">
        <title>Gracilibacillus sp. nov. isolated from rice seeds.</title>
        <authorList>
            <person name="He S."/>
        </authorList>
    </citation>
    <scope>NUCLEOTIDE SEQUENCE [LARGE SCALE GENOMIC DNA]</scope>
    <source>
        <strain evidence="5 6">TD8</strain>
    </source>
</reference>
<evidence type="ECO:0000256" key="3">
    <source>
        <dbReference type="ARBA" id="ARBA00023163"/>
    </source>
</evidence>
<dbReference type="GO" id="GO:0003677">
    <property type="term" value="F:DNA binding"/>
    <property type="evidence" value="ECO:0007669"/>
    <property type="project" value="UniProtKB-KW"/>
</dbReference>
<dbReference type="OrthoDB" id="1904211at2"/>
<dbReference type="Pfam" id="PF01047">
    <property type="entry name" value="MarR"/>
    <property type="match status" value="1"/>
</dbReference>
<comment type="caution">
    <text evidence="5">The sequence shown here is derived from an EMBL/GenBank/DDBJ whole genome shotgun (WGS) entry which is preliminary data.</text>
</comment>
<dbReference type="InterPro" id="IPR036390">
    <property type="entry name" value="WH_DNA-bd_sf"/>
</dbReference>
<evidence type="ECO:0000256" key="1">
    <source>
        <dbReference type="ARBA" id="ARBA00023015"/>
    </source>
</evidence>
<keyword evidence="1" id="KW-0805">Transcription regulation</keyword>
<dbReference type="GO" id="GO:0003700">
    <property type="term" value="F:DNA-binding transcription factor activity"/>
    <property type="evidence" value="ECO:0007669"/>
    <property type="project" value="InterPro"/>
</dbReference>
<dbReference type="PANTHER" id="PTHR42756">
    <property type="entry name" value="TRANSCRIPTIONAL REGULATOR, MARR"/>
    <property type="match status" value="1"/>
</dbReference>
<dbReference type="PRINTS" id="PR00598">
    <property type="entry name" value="HTHMARR"/>
</dbReference>
<dbReference type="Proteomes" id="UP000480246">
    <property type="component" value="Unassembled WGS sequence"/>
</dbReference>
<keyword evidence="6" id="KW-1185">Reference proteome</keyword>
<protein>
    <submittedName>
        <fullName evidence="5">MarR family transcriptional regulator</fullName>
    </submittedName>
</protein>
<evidence type="ECO:0000259" key="4">
    <source>
        <dbReference type="PROSITE" id="PS50995"/>
    </source>
</evidence>
<dbReference type="SUPFAM" id="SSF46785">
    <property type="entry name" value="Winged helix' DNA-binding domain"/>
    <property type="match status" value="1"/>
</dbReference>
<evidence type="ECO:0000256" key="2">
    <source>
        <dbReference type="ARBA" id="ARBA00023125"/>
    </source>
</evidence>
<dbReference type="Gene3D" id="1.10.10.10">
    <property type="entry name" value="Winged helix-like DNA-binding domain superfamily/Winged helix DNA-binding domain"/>
    <property type="match status" value="1"/>
</dbReference>
<dbReference type="InterPro" id="IPR036388">
    <property type="entry name" value="WH-like_DNA-bd_sf"/>
</dbReference>
<dbReference type="EMBL" id="WEID01000065">
    <property type="protein sequence ID" value="KAB8131833.1"/>
    <property type="molecule type" value="Genomic_DNA"/>
</dbReference>
<gene>
    <name evidence="5" type="ORF">F9U64_13190</name>
</gene>
<dbReference type="PANTHER" id="PTHR42756:SF1">
    <property type="entry name" value="TRANSCRIPTIONAL REPRESSOR OF EMRAB OPERON"/>
    <property type="match status" value="1"/>
</dbReference>
<keyword evidence="2" id="KW-0238">DNA-binding</keyword>
<evidence type="ECO:0000313" key="6">
    <source>
        <dbReference type="Proteomes" id="UP000480246"/>
    </source>
</evidence>
<dbReference type="PROSITE" id="PS50995">
    <property type="entry name" value="HTH_MARR_2"/>
    <property type="match status" value="1"/>
</dbReference>